<keyword evidence="5" id="KW-0436">Ligase</keyword>
<evidence type="ECO:0000313" key="14">
    <source>
        <dbReference type="Proteomes" id="UP000472270"/>
    </source>
</evidence>
<dbReference type="Gene3D" id="3.40.50.12780">
    <property type="entry name" value="N-terminal domain of ligase-like"/>
    <property type="match status" value="2"/>
</dbReference>
<proteinExistence type="inferred from homology"/>
<sequence length="619" mass="69978">AVGVAERAGRSGADLDVVLSHRLTEEHGVESGYFINPHWSNTYHPSDGLFTDAHVPDFDAYLAIYKKSTEEPEEFWADVAQEFYWKKPPSGQMLQYNFDVNKGNIYIKFMEGAKTNICYNVLDRNVHERNLGEKVAYYWEGNSPNHHQTITYNQLLRNVCRCANALKLLGVKNGDRVAIYLPMIPELVYTMLACARIGAVHSIVFAGFSSESLCERIMDAQCNILVTADGVYRGDKLINLKKIASEALERCKERYVPVCCSPLSEEPLFTSTSHPSIILHNLKKKKIAAIIVNILSHISQWCDCAHREFRKITLCQYILYKYCTAVWKTSYLSNLVSVCFRYDLSSLRVLGTVGEPINPEAWLWYYDVVGQQRCPVIDTFWQTETGGHVLTPLPAATPLKPGSATCPFFGVQPAILNEHGEELEGEAEGYLVFRKPWPGIMRGVYGNQERFESTYFRKFPGFYVTGDGCRRDKDGYYWITGRIDDMLNVSGHLLSTAEVEAALTEHPSVAEAAVVSRPHAVKGECLYCFVTLKDHKEFHPECSRASQNPFRYWDLAFSVSPHISAFAPKLKLFTRPAGKIMRRVLRQIARNEKDLGDLSTLADPKVVEVLFSQRCEAAA</sequence>
<feature type="domain" description="AMP-dependent synthetase/ligase" evidence="10">
    <location>
        <begin position="341"/>
        <end position="445"/>
    </location>
</feature>
<organism evidence="13 14">
    <name type="scientific">Sinocyclocheilus rhinocerous</name>
    <dbReference type="NCBI Taxonomy" id="307959"/>
    <lineage>
        <taxon>Eukaryota</taxon>
        <taxon>Metazoa</taxon>
        <taxon>Chordata</taxon>
        <taxon>Craniata</taxon>
        <taxon>Vertebrata</taxon>
        <taxon>Euteleostomi</taxon>
        <taxon>Actinopterygii</taxon>
        <taxon>Neopterygii</taxon>
        <taxon>Teleostei</taxon>
        <taxon>Ostariophysi</taxon>
        <taxon>Cypriniformes</taxon>
        <taxon>Cyprinidae</taxon>
        <taxon>Cyprininae</taxon>
        <taxon>Sinocyclocheilus</taxon>
    </lineage>
</organism>
<dbReference type="InterPro" id="IPR025110">
    <property type="entry name" value="AMP-bd_C"/>
</dbReference>
<feature type="domain" description="AMP-dependent synthetase/ligase" evidence="10">
    <location>
        <begin position="130"/>
        <end position="246"/>
    </location>
</feature>
<evidence type="ECO:0000256" key="5">
    <source>
        <dbReference type="ARBA" id="ARBA00022598"/>
    </source>
</evidence>
<keyword evidence="6" id="KW-0547">Nucleotide-binding</keyword>
<evidence type="ECO:0000256" key="8">
    <source>
        <dbReference type="ARBA" id="ARBA00029726"/>
    </source>
</evidence>
<protein>
    <recommendedName>
        <fullName evidence="8">Propionate--CoA ligase</fullName>
        <ecNumber evidence="4">6.2.1.1</ecNumber>
        <ecNumber evidence="3">6.2.1.17</ecNumber>
    </recommendedName>
</protein>
<name>A0A673LFY9_9TELE</name>
<keyword evidence="7" id="KW-0067">ATP-binding</keyword>
<dbReference type="Pfam" id="PF00501">
    <property type="entry name" value="AMP-binding"/>
    <property type="match status" value="2"/>
</dbReference>
<comment type="catalytic activity">
    <reaction evidence="1">
        <text>acetate + ATP + CoA = acetyl-CoA + AMP + diphosphate</text>
        <dbReference type="Rhea" id="RHEA:23176"/>
        <dbReference type="ChEBI" id="CHEBI:30089"/>
        <dbReference type="ChEBI" id="CHEBI:30616"/>
        <dbReference type="ChEBI" id="CHEBI:33019"/>
        <dbReference type="ChEBI" id="CHEBI:57287"/>
        <dbReference type="ChEBI" id="CHEBI:57288"/>
        <dbReference type="ChEBI" id="CHEBI:456215"/>
        <dbReference type="EC" id="6.2.1.1"/>
    </reaction>
    <physiologicalReaction direction="left-to-right" evidence="1">
        <dbReference type="Rhea" id="RHEA:23177"/>
    </physiologicalReaction>
</comment>
<dbReference type="GO" id="GO:0005524">
    <property type="term" value="F:ATP binding"/>
    <property type="evidence" value="ECO:0007669"/>
    <property type="project" value="UniProtKB-KW"/>
</dbReference>
<dbReference type="Pfam" id="PF13193">
    <property type="entry name" value="AMP-binding_C"/>
    <property type="match status" value="1"/>
</dbReference>
<dbReference type="InterPro" id="IPR000873">
    <property type="entry name" value="AMP-dep_synth/lig_dom"/>
</dbReference>
<dbReference type="InterPro" id="IPR045851">
    <property type="entry name" value="AMP-bd_C_sf"/>
</dbReference>
<evidence type="ECO:0000256" key="9">
    <source>
        <dbReference type="ARBA" id="ARBA00049004"/>
    </source>
</evidence>
<keyword evidence="14" id="KW-1185">Reference proteome</keyword>
<dbReference type="GO" id="GO:0050218">
    <property type="term" value="F:propionate-CoA ligase activity"/>
    <property type="evidence" value="ECO:0007669"/>
    <property type="project" value="UniProtKB-EC"/>
</dbReference>
<dbReference type="PANTHER" id="PTHR24095:SF146">
    <property type="entry name" value="ACETYL-COENZYME A SYNTHETASE"/>
    <property type="match status" value="1"/>
</dbReference>
<dbReference type="EC" id="6.2.1.1" evidence="4"/>
<evidence type="ECO:0000256" key="1">
    <source>
        <dbReference type="ARBA" id="ARBA00001884"/>
    </source>
</evidence>
<gene>
    <name evidence="13" type="primary">LOC107754602</name>
</gene>
<feature type="domain" description="AMP-binding enzyme C-terminal" evidence="11">
    <location>
        <begin position="498"/>
        <end position="535"/>
    </location>
</feature>
<dbReference type="Proteomes" id="UP000472270">
    <property type="component" value="Unassembled WGS sequence"/>
</dbReference>
<comment type="similarity">
    <text evidence="2">Belongs to the ATP-dependent AMP-binding enzyme family.</text>
</comment>
<dbReference type="GO" id="GO:0003987">
    <property type="term" value="F:acetate-CoA ligase activity"/>
    <property type="evidence" value="ECO:0007669"/>
    <property type="project" value="UniProtKB-EC"/>
</dbReference>
<dbReference type="EC" id="6.2.1.17" evidence="3"/>
<dbReference type="SUPFAM" id="SSF56801">
    <property type="entry name" value="Acetyl-CoA synthetase-like"/>
    <property type="match status" value="1"/>
</dbReference>
<dbReference type="PANTHER" id="PTHR24095">
    <property type="entry name" value="ACETYL-COENZYME A SYNTHETASE"/>
    <property type="match status" value="1"/>
</dbReference>
<dbReference type="InterPro" id="IPR042099">
    <property type="entry name" value="ANL_N_sf"/>
</dbReference>
<evidence type="ECO:0000259" key="12">
    <source>
        <dbReference type="Pfam" id="PF16177"/>
    </source>
</evidence>
<feature type="domain" description="Acetyl-coenzyme A synthetase N-terminal" evidence="12">
    <location>
        <begin position="61"/>
        <end position="121"/>
    </location>
</feature>
<evidence type="ECO:0000256" key="2">
    <source>
        <dbReference type="ARBA" id="ARBA00006432"/>
    </source>
</evidence>
<evidence type="ECO:0000313" key="13">
    <source>
        <dbReference type="Ensembl" id="ENSSRHP00000075192.1"/>
    </source>
</evidence>
<dbReference type="Pfam" id="PF16177">
    <property type="entry name" value="ACAS_N"/>
    <property type="match status" value="1"/>
</dbReference>
<reference evidence="13" key="2">
    <citation type="submission" date="2025-09" db="UniProtKB">
        <authorList>
            <consortium name="Ensembl"/>
        </authorList>
    </citation>
    <scope>IDENTIFICATION</scope>
</reference>
<evidence type="ECO:0000256" key="6">
    <source>
        <dbReference type="ARBA" id="ARBA00022741"/>
    </source>
</evidence>
<evidence type="ECO:0000256" key="3">
    <source>
        <dbReference type="ARBA" id="ARBA00012985"/>
    </source>
</evidence>
<accession>A0A673LFY9</accession>
<comment type="catalytic activity">
    <reaction evidence="9">
        <text>propanoate + ATP + CoA = propanoyl-CoA + AMP + diphosphate</text>
        <dbReference type="Rhea" id="RHEA:20373"/>
        <dbReference type="ChEBI" id="CHEBI:17272"/>
        <dbReference type="ChEBI" id="CHEBI:30616"/>
        <dbReference type="ChEBI" id="CHEBI:33019"/>
        <dbReference type="ChEBI" id="CHEBI:57287"/>
        <dbReference type="ChEBI" id="CHEBI:57392"/>
        <dbReference type="ChEBI" id="CHEBI:456215"/>
        <dbReference type="EC" id="6.2.1.17"/>
    </reaction>
    <physiologicalReaction direction="left-to-right" evidence="9">
        <dbReference type="Rhea" id="RHEA:20374"/>
    </physiologicalReaction>
</comment>
<dbReference type="InterPro" id="IPR032387">
    <property type="entry name" value="ACAS_N"/>
</dbReference>
<dbReference type="GO" id="GO:0006085">
    <property type="term" value="P:acetyl-CoA biosynthetic process"/>
    <property type="evidence" value="ECO:0007669"/>
    <property type="project" value="TreeGrafter"/>
</dbReference>
<evidence type="ECO:0000256" key="7">
    <source>
        <dbReference type="ARBA" id="ARBA00022840"/>
    </source>
</evidence>
<evidence type="ECO:0000259" key="10">
    <source>
        <dbReference type="Pfam" id="PF00501"/>
    </source>
</evidence>
<evidence type="ECO:0000256" key="4">
    <source>
        <dbReference type="ARBA" id="ARBA00013275"/>
    </source>
</evidence>
<evidence type="ECO:0000259" key="11">
    <source>
        <dbReference type="Pfam" id="PF13193"/>
    </source>
</evidence>
<dbReference type="Gene3D" id="3.30.300.30">
    <property type="match status" value="1"/>
</dbReference>
<reference evidence="13" key="1">
    <citation type="submission" date="2025-08" db="UniProtKB">
        <authorList>
            <consortium name="Ensembl"/>
        </authorList>
    </citation>
    <scope>IDENTIFICATION</scope>
</reference>
<dbReference type="Ensembl" id="ENSSRHT00000077238.1">
    <property type="protein sequence ID" value="ENSSRHP00000075192.1"/>
    <property type="gene ID" value="ENSSRHG00000037209.1"/>
</dbReference>
<dbReference type="AlphaFoldDB" id="A0A673LFY9"/>